<evidence type="ECO:0000256" key="2">
    <source>
        <dbReference type="ARBA" id="ARBA00022741"/>
    </source>
</evidence>
<dbReference type="SMART" id="SM00220">
    <property type="entry name" value="S_TKc"/>
    <property type="match status" value="1"/>
</dbReference>
<dbReference type="GO" id="GO:0005524">
    <property type="term" value="F:ATP binding"/>
    <property type="evidence" value="ECO:0007669"/>
    <property type="project" value="UniProtKB-KW"/>
</dbReference>
<feature type="domain" description="Protein kinase" evidence="5">
    <location>
        <begin position="26"/>
        <end position="178"/>
    </location>
</feature>
<gene>
    <name evidence="6" type="ORF">NLJ89_g10009</name>
</gene>
<evidence type="ECO:0000256" key="4">
    <source>
        <dbReference type="ARBA" id="ARBA00022840"/>
    </source>
</evidence>
<dbReference type="OrthoDB" id="266718at2759"/>
<dbReference type="PANTHER" id="PTHR48016">
    <property type="entry name" value="MAP KINASE KINASE KINASE SSK2-RELATED-RELATED"/>
    <property type="match status" value="1"/>
</dbReference>
<reference evidence="6" key="1">
    <citation type="submission" date="2022-07" db="EMBL/GenBank/DDBJ databases">
        <title>Genome Sequence of Agrocybe chaxingu.</title>
        <authorList>
            <person name="Buettner E."/>
        </authorList>
    </citation>
    <scope>NUCLEOTIDE SEQUENCE</scope>
    <source>
        <strain evidence="6">MP-N11</strain>
    </source>
</reference>
<evidence type="ECO:0000313" key="7">
    <source>
        <dbReference type="Proteomes" id="UP001148786"/>
    </source>
</evidence>
<dbReference type="GO" id="GO:0004672">
    <property type="term" value="F:protein kinase activity"/>
    <property type="evidence" value="ECO:0007669"/>
    <property type="project" value="InterPro"/>
</dbReference>
<keyword evidence="4" id="KW-0067">ATP-binding</keyword>
<proteinExistence type="predicted"/>
<dbReference type="SUPFAM" id="SSF56112">
    <property type="entry name" value="Protein kinase-like (PK-like)"/>
    <property type="match status" value="1"/>
</dbReference>
<dbReference type="InterPro" id="IPR011009">
    <property type="entry name" value="Kinase-like_dom_sf"/>
</dbReference>
<evidence type="ECO:0000256" key="1">
    <source>
        <dbReference type="ARBA" id="ARBA00022679"/>
    </source>
</evidence>
<dbReference type="InterPro" id="IPR000719">
    <property type="entry name" value="Prot_kinase_dom"/>
</dbReference>
<dbReference type="PANTHER" id="PTHR48016:SF56">
    <property type="entry name" value="MAPKK KINASE"/>
    <property type="match status" value="1"/>
</dbReference>
<dbReference type="AlphaFoldDB" id="A0A9W8JRK5"/>
<keyword evidence="2" id="KW-0547">Nucleotide-binding</keyword>
<dbReference type="Pfam" id="PF00069">
    <property type="entry name" value="Pkinase"/>
    <property type="match status" value="1"/>
</dbReference>
<dbReference type="Gene3D" id="1.10.510.10">
    <property type="entry name" value="Transferase(Phosphotransferase) domain 1"/>
    <property type="match status" value="1"/>
</dbReference>
<organism evidence="6 7">
    <name type="scientific">Agrocybe chaxingu</name>
    <dbReference type="NCBI Taxonomy" id="84603"/>
    <lineage>
        <taxon>Eukaryota</taxon>
        <taxon>Fungi</taxon>
        <taxon>Dikarya</taxon>
        <taxon>Basidiomycota</taxon>
        <taxon>Agaricomycotina</taxon>
        <taxon>Agaricomycetes</taxon>
        <taxon>Agaricomycetidae</taxon>
        <taxon>Agaricales</taxon>
        <taxon>Agaricineae</taxon>
        <taxon>Strophariaceae</taxon>
        <taxon>Agrocybe</taxon>
    </lineage>
</organism>
<evidence type="ECO:0000259" key="5">
    <source>
        <dbReference type="PROSITE" id="PS50011"/>
    </source>
</evidence>
<dbReference type="Proteomes" id="UP001148786">
    <property type="component" value="Unassembled WGS sequence"/>
</dbReference>
<dbReference type="InterPro" id="IPR050538">
    <property type="entry name" value="MAP_kinase_kinase_kinase"/>
</dbReference>
<evidence type="ECO:0000256" key="3">
    <source>
        <dbReference type="ARBA" id="ARBA00022777"/>
    </source>
</evidence>
<keyword evidence="7" id="KW-1185">Reference proteome</keyword>
<protein>
    <recommendedName>
        <fullName evidence="5">Protein kinase domain-containing protein</fullName>
    </recommendedName>
</protein>
<dbReference type="PROSITE" id="PS50011">
    <property type="entry name" value="PROTEIN_KINASE_DOM"/>
    <property type="match status" value="1"/>
</dbReference>
<dbReference type="EMBL" id="JANKHO010001700">
    <property type="protein sequence ID" value="KAJ3499938.1"/>
    <property type="molecule type" value="Genomic_DNA"/>
</dbReference>
<evidence type="ECO:0000313" key="6">
    <source>
        <dbReference type="EMBL" id="KAJ3499938.1"/>
    </source>
</evidence>
<name>A0A9W8JRK5_9AGAR</name>
<keyword evidence="1" id="KW-0808">Transferase</keyword>
<accession>A0A9W8JRK5</accession>
<comment type="caution">
    <text evidence="6">The sequence shown here is derived from an EMBL/GenBank/DDBJ whole genome shotgun (WGS) entry which is preliminary data.</text>
</comment>
<dbReference type="GO" id="GO:0000165">
    <property type="term" value="P:MAPK cascade"/>
    <property type="evidence" value="ECO:0007669"/>
    <property type="project" value="UniProtKB-ARBA"/>
</dbReference>
<keyword evidence="3" id="KW-0418">Kinase</keyword>
<sequence>MSLLEETGLDVDVFPNIANAPRAYKWMKGAVIAAGSFGKVYLGTDTSNSVLMAVRQVELPIDPGPNQEVKKSMFGALDREIEIHENVVQYLLFSPVSSIDEKYLDIFEYAPGGSAANLLQKYGAFEEPLVKNFVRQILQDLDYLHEHDIIHGDIRGANVLTDNNGRIKISDFRSCEEG</sequence>